<accession>A0A9K3GR63</accession>
<name>A0A9K3GR63_9EUKA</name>
<dbReference type="InterPro" id="IPR029052">
    <property type="entry name" value="Metallo-depent_PP-like"/>
</dbReference>
<sequence>VVTVFSSPNYCYRIGNQAALMELSDNLAEKFLCFQPAPRPGKPDISRRVPEYFI</sequence>
<dbReference type="OrthoDB" id="1930084at2759"/>
<evidence type="ECO:0000313" key="2">
    <source>
        <dbReference type="Proteomes" id="UP000265618"/>
    </source>
</evidence>
<evidence type="ECO:0000313" key="1">
    <source>
        <dbReference type="EMBL" id="GIQ92457.1"/>
    </source>
</evidence>
<reference evidence="1 2" key="1">
    <citation type="journal article" date="2018" name="PLoS ONE">
        <title>The draft genome of Kipferlia bialata reveals reductive genome evolution in fornicate parasites.</title>
        <authorList>
            <person name="Tanifuji G."/>
            <person name="Takabayashi S."/>
            <person name="Kume K."/>
            <person name="Takagi M."/>
            <person name="Nakayama T."/>
            <person name="Kamikawa R."/>
            <person name="Inagaki Y."/>
            <person name="Hashimoto T."/>
        </authorList>
    </citation>
    <scope>NUCLEOTIDE SEQUENCE [LARGE SCALE GENOMIC DNA]</scope>
    <source>
        <strain evidence="1">NY0173</strain>
    </source>
</reference>
<comment type="caution">
    <text evidence="1">The sequence shown here is derived from an EMBL/GenBank/DDBJ whole genome shotgun (WGS) entry which is preliminary data.</text>
</comment>
<dbReference type="EMBL" id="BDIP01009759">
    <property type="protein sequence ID" value="GIQ92457.1"/>
    <property type="molecule type" value="Genomic_DNA"/>
</dbReference>
<dbReference type="GO" id="GO:0004722">
    <property type="term" value="F:protein serine/threonine phosphatase activity"/>
    <property type="evidence" value="ECO:0007669"/>
    <property type="project" value="InterPro"/>
</dbReference>
<dbReference type="AlphaFoldDB" id="A0A9K3GR63"/>
<proteinExistence type="predicted"/>
<dbReference type="Gene3D" id="3.60.21.10">
    <property type="match status" value="1"/>
</dbReference>
<dbReference type="SUPFAM" id="SSF56300">
    <property type="entry name" value="Metallo-dependent phosphatases"/>
    <property type="match status" value="1"/>
</dbReference>
<keyword evidence="2" id="KW-1185">Reference proteome</keyword>
<feature type="non-terminal residue" evidence="1">
    <location>
        <position position="1"/>
    </location>
</feature>
<protein>
    <submittedName>
        <fullName evidence="1">Uncharacterized protein</fullName>
    </submittedName>
</protein>
<dbReference type="InterPro" id="IPR047129">
    <property type="entry name" value="PPA2-like"/>
</dbReference>
<dbReference type="PANTHER" id="PTHR45619">
    <property type="entry name" value="SERINE/THREONINE-PROTEIN PHOSPHATASE PP2A-RELATED"/>
    <property type="match status" value="1"/>
</dbReference>
<gene>
    <name evidence="1" type="ORF">KIPB_016240</name>
</gene>
<dbReference type="Proteomes" id="UP000265618">
    <property type="component" value="Unassembled WGS sequence"/>
</dbReference>
<organism evidence="1 2">
    <name type="scientific">Kipferlia bialata</name>
    <dbReference type="NCBI Taxonomy" id="797122"/>
    <lineage>
        <taxon>Eukaryota</taxon>
        <taxon>Metamonada</taxon>
        <taxon>Carpediemonas-like organisms</taxon>
        <taxon>Kipferlia</taxon>
    </lineage>
</organism>